<dbReference type="GO" id="GO:0016787">
    <property type="term" value="F:hydrolase activity"/>
    <property type="evidence" value="ECO:0007669"/>
    <property type="project" value="InterPro"/>
</dbReference>
<organism evidence="3 4">
    <name type="scientific">Coffea arabica</name>
    <name type="common">Arabian coffee</name>
    <dbReference type="NCBI Taxonomy" id="13443"/>
    <lineage>
        <taxon>Eukaryota</taxon>
        <taxon>Viridiplantae</taxon>
        <taxon>Streptophyta</taxon>
        <taxon>Embryophyta</taxon>
        <taxon>Tracheophyta</taxon>
        <taxon>Spermatophyta</taxon>
        <taxon>Magnoliopsida</taxon>
        <taxon>eudicotyledons</taxon>
        <taxon>Gunneridae</taxon>
        <taxon>Pentapetalae</taxon>
        <taxon>asterids</taxon>
        <taxon>lamiids</taxon>
        <taxon>Gentianales</taxon>
        <taxon>Rubiaceae</taxon>
        <taxon>Ixoroideae</taxon>
        <taxon>Gardenieae complex</taxon>
        <taxon>Bertiereae - Coffeeae clade</taxon>
        <taxon>Coffeeae</taxon>
        <taxon>Coffea</taxon>
    </lineage>
</organism>
<gene>
    <name evidence="4" type="primary">LOC113707079</name>
</gene>
<name>A0A6P6U4I6_COFAR</name>
<dbReference type="OrthoDB" id="408631at2759"/>
<feature type="domain" description="Alpha/beta hydrolase fold-3" evidence="2">
    <location>
        <begin position="87"/>
        <end position="308"/>
    </location>
</feature>
<dbReference type="Gene3D" id="3.40.50.1820">
    <property type="entry name" value="alpha/beta hydrolase"/>
    <property type="match status" value="1"/>
</dbReference>
<dbReference type="AlphaFoldDB" id="A0A6P6U4I6"/>
<dbReference type="PANTHER" id="PTHR23024:SF546">
    <property type="entry name" value="CARBOXYLESTERASE 120-RELATED"/>
    <property type="match status" value="1"/>
</dbReference>
<sequence>MADQTAAVFVLADPNADPYGYLGLVRNADGSVTRQFEYPETPVSSYDGSSSLLVKDISINQAKNNGVRIFLPKELVDSSPSRTLPLLIYIRGGGFVICSAATHFLDVFYRTFTTEIPVILVSIEYRNAPEHKLPAAYEDCLQALHWIKNSQDEWLTKYADLSNSFLMGTSAGGNIAYHVGLSAPPSADDLQPLNIKGVILHQPFFGGNKRTDSELRAVNDKILPPCVSDIMWELSLPVGADRDHGFCNPVLSIKPGQFDHIKDLGWKILVTGYDGDPLFDRQVELVKMLEDEGVPLAAKFAQGGYHGIDGFEPPKLKVLCQVVKEFMISFVTAA</sequence>
<dbReference type="RefSeq" id="XP_027085041.1">
    <property type="nucleotide sequence ID" value="XM_027229240.2"/>
</dbReference>
<dbReference type="Pfam" id="PF07859">
    <property type="entry name" value="Abhydrolase_3"/>
    <property type="match status" value="1"/>
</dbReference>
<accession>A0A6P6U4I6</accession>
<evidence type="ECO:0000259" key="2">
    <source>
        <dbReference type="Pfam" id="PF07859"/>
    </source>
</evidence>
<proteinExistence type="inferred from homology"/>
<dbReference type="InterPro" id="IPR050466">
    <property type="entry name" value="Carboxylest/Gibb_receptor"/>
</dbReference>
<evidence type="ECO:0000313" key="4">
    <source>
        <dbReference type="RefSeq" id="XP_027085041.1"/>
    </source>
</evidence>
<comment type="similarity">
    <text evidence="1">Belongs to the 'GDXG' lipolytic enzyme family.</text>
</comment>
<dbReference type="Proteomes" id="UP001652660">
    <property type="component" value="Chromosome 8c"/>
</dbReference>
<dbReference type="PANTHER" id="PTHR23024">
    <property type="entry name" value="ARYLACETAMIDE DEACETYLASE"/>
    <property type="match status" value="1"/>
</dbReference>
<evidence type="ECO:0000313" key="3">
    <source>
        <dbReference type="Proteomes" id="UP001652660"/>
    </source>
</evidence>
<reference evidence="4" key="2">
    <citation type="submission" date="2025-08" db="UniProtKB">
        <authorList>
            <consortium name="RefSeq"/>
        </authorList>
    </citation>
    <scope>IDENTIFICATION</scope>
    <source>
        <tissue evidence="4">Leaves</tissue>
    </source>
</reference>
<evidence type="ECO:0000256" key="1">
    <source>
        <dbReference type="ARBA" id="ARBA00010515"/>
    </source>
</evidence>
<keyword evidence="3" id="KW-1185">Reference proteome</keyword>
<dbReference type="InterPro" id="IPR029058">
    <property type="entry name" value="AB_hydrolase_fold"/>
</dbReference>
<reference evidence="3" key="1">
    <citation type="journal article" date="2025" name="Foods">
        <title>Unveiling the Microbial Signatures of Arabica Coffee Cherries: Insights into Ripeness Specific Diversity, Functional Traits, and Implications for Quality and Safety.</title>
        <authorList>
            <consortium name="RefSeq"/>
            <person name="Tenea G.N."/>
            <person name="Cifuentes V."/>
            <person name="Reyes P."/>
            <person name="Cevallos-Vallejos M."/>
        </authorList>
    </citation>
    <scope>NUCLEOTIDE SEQUENCE [LARGE SCALE GENOMIC DNA]</scope>
</reference>
<dbReference type="InterPro" id="IPR013094">
    <property type="entry name" value="AB_hydrolase_3"/>
</dbReference>
<protein>
    <submittedName>
        <fullName evidence="4">Carboxylesterase 1-like</fullName>
    </submittedName>
</protein>
<dbReference type="SUPFAM" id="SSF53474">
    <property type="entry name" value="alpha/beta-Hydrolases"/>
    <property type="match status" value="1"/>
</dbReference>
<dbReference type="GeneID" id="113707079"/>